<dbReference type="AlphaFoldDB" id="H8GBY8"/>
<name>H8GBY8_9PSEU</name>
<evidence type="ECO:0000313" key="2">
    <source>
        <dbReference type="Proteomes" id="UP000004705"/>
    </source>
</evidence>
<dbReference type="EMBL" id="CM001466">
    <property type="protein sequence ID" value="EHY90757.1"/>
    <property type="molecule type" value="Genomic_DNA"/>
</dbReference>
<accession>H8GBY8</accession>
<sequence>MRQTTGMGDVRDERRKGIEPMGWSDFHRRRATMERALTAARHTEGNRIPFDRIAGAREDFGTEEGLLLALQHRWWQILTGHLRAEVAGPEDADTVPGDDSTECEDHVDAVSRAWRAAVRRHPALHAVVSANVERFPSLRRAHDAELRMLALVSGLAEPHEPDDEVVGVGATLVALFHERALAEASDPGSCPAAEPVAQWLRRLAPTG</sequence>
<dbReference type="RefSeq" id="WP_005444269.1">
    <property type="nucleotide sequence ID" value="NZ_CM001466.1"/>
</dbReference>
<protein>
    <submittedName>
        <fullName evidence="1">Uncharacterized protein</fullName>
    </submittedName>
</protein>
<evidence type="ECO:0000313" key="1">
    <source>
        <dbReference type="EMBL" id="EHY90757.1"/>
    </source>
</evidence>
<dbReference type="OrthoDB" id="3773711at2"/>
<organism evidence="1 2">
    <name type="scientific">Saccharomonospora azurea NA-128</name>
    <dbReference type="NCBI Taxonomy" id="882081"/>
    <lineage>
        <taxon>Bacteria</taxon>
        <taxon>Bacillati</taxon>
        <taxon>Actinomycetota</taxon>
        <taxon>Actinomycetes</taxon>
        <taxon>Pseudonocardiales</taxon>
        <taxon>Pseudonocardiaceae</taxon>
        <taxon>Saccharomonospora</taxon>
    </lineage>
</organism>
<reference evidence="1 2" key="1">
    <citation type="journal article" date="2012" name="Stand. Genomic Sci.">
        <title>Genome sequence of the soil bacterium Saccharomonospora azurea type strain (NA-128(T)).</title>
        <authorList>
            <person name="Klenk H.P."/>
            <person name="Held B."/>
            <person name="Lucas S."/>
            <person name="Lapidus A."/>
            <person name="Copeland A."/>
            <person name="Hammon N."/>
            <person name="Pitluck S."/>
            <person name="Goodwin L.A."/>
            <person name="Han C."/>
            <person name="Tapia R."/>
            <person name="Brambilla E.M."/>
            <person name="Potter G."/>
            <person name="Land M."/>
            <person name="Ivanova N."/>
            <person name="Rohde M."/>
            <person name="Goker M."/>
            <person name="Detter J.C."/>
            <person name="Kyrpides N.C."/>
            <person name="Woyke T."/>
        </authorList>
    </citation>
    <scope>NUCLEOTIDE SEQUENCE [LARGE SCALE GENOMIC DNA]</scope>
    <source>
        <strain evidence="1 2">NA-128</strain>
    </source>
</reference>
<gene>
    <name evidence="1" type="ORF">SacazDRAFT_03900</name>
</gene>
<keyword evidence="2" id="KW-1185">Reference proteome</keyword>
<dbReference type="Proteomes" id="UP000004705">
    <property type="component" value="Chromosome"/>
</dbReference>
<dbReference type="HOGENOM" id="CLU_1546704_0_0_11"/>
<proteinExistence type="predicted"/>